<evidence type="ECO:0000313" key="3">
    <source>
        <dbReference type="Proteomes" id="UP000030765"/>
    </source>
</evidence>
<keyword evidence="3" id="KW-1185">Reference proteome</keyword>
<name>A0A084WSA8_ANOSI</name>
<evidence type="ECO:0000313" key="1">
    <source>
        <dbReference type="EMBL" id="KFB53102.1"/>
    </source>
</evidence>
<evidence type="ECO:0000313" key="2">
    <source>
        <dbReference type="EnsemblMetazoa" id="ASIC021395-PA"/>
    </source>
</evidence>
<dbReference type="EMBL" id="KE525413">
    <property type="protein sequence ID" value="KFB53102.1"/>
    <property type="molecule type" value="Genomic_DNA"/>
</dbReference>
<dbReference type="Proteomes" id="UP000030765">
    <property type="component" value="Unassembled WGS sequence"/>
</dbReference>
<organism evidence="1">
    <name type="scientific">Anopheles sinensis</name>
    <name type="common">Mosquito</name>
    <dbReference type="NCBI Taxonomy" id="74873"/>
    <lineage>
        <taxon>Eukaryota</taxon>
        <taxon>Metazoa</taxon>
        <taxon>Ecdysozoa</taxon>
        <taxon>Arthropoda</taxon>
        <taxon>Hexapoda</taxon>
        <taxon>Insecta</taxon>
        <taxon>Pterygota</taxon>
        <taxon>Neoptera</taxon>
        <taxon>Endopterygota</taxon>
        <taxon>Diptera</taxon>
        <taxon>Nematocera</taxon>
        <taxon>Culicoidea</taxon>
        <taxon>Culicidae</taxon>
        <taxon>Anophelinae</taxon>
        <taxon>Anopheles</taxon>
    </lineage>
</organism>
<gene>
    <name evidence="1" type="ORF">ZHAS_00021395</name>
</gene>
<dbReference type="AlphaFoldDB" id="A0A084WSA8"/>
<sequence length="189" mass="21404">MFSTSTVTANATIFEPSLVAQTDEWNDERLPFTDQDWDEDNSFYWHASKKVDMGHRHTVTLEVHLTNWPLVCERPTKTPGPNNGRTKRKLSVETHGTRLTVLQGQLTLYVRNHLVANEDYGQKRKKGTHYTTVTHPFGIRHQFSMARDVRRELGYSPFSAKAPRTLNGCVMGTFGSGSGCAFVVRNAYA</sequence>
<reference evidence="2" key="2">
    <citation type="submission" date="2020-05" db="UniProtKB">
        <authorList>
            <consortium name="EnsemblMetazoa"/>
        </authorList>
    </citation>
    <scope>IDENTIFICATION</scope>
</reference>
<dbReference type="EMBL" id="ATLV01026423">
    <property type="status" value="NOT_ANNOTATED_CDS"/>
    <property type="molecule type" value="Genomic_DNA"/>
</dbReference>
<dbReference type="VEuPathDB" id="VectorBase:ASIC021395"/>
<accession>A0A084WSA8</accession>
<protein>
    <submittedName>
        <fullName evidence="1 2">Alpha-L-rhamnosidase protein</fullName>
    </submittedName>
</protein>
<dbReference type="EnsemblMetazoa" id="ASIC021395-RA">
    <property type="protein sequence ID" value="ASIC021395-PA"/>
    <property type="gene ID" value="ASIC021395"/>
</dbReference>
<proteinExistence type="predicted"/>
<reference evidence="1 3" key="1">
    <citation type="journal article" date="2014" name="BMC Genomics">
        <title>Genome sequence of Anopheles sinensis provides insight into genetics basis of mosquito competence for malaria parasites.</title>
        <authorList>
            <person name="Zhou D."/>
            <person name="Zhang D."/>
            <person name="Ding G."/>
            <person name="Shi L."/>
            <person name="Hou Q."/>
            <person name="Ye Y."/>
            <person name="Xu Y."/>
            <person name="Zhou H."/>
            <person name="Xiong C."/>
            <person name="Li S."/>
            <person name="Yu J."/>
            <person name="Hong S."/>
            <person name="Yu X."/>
            <person name="Zou P."/>
            <person name="Chen C."/>
            <person name="Chang X."/>
            <person name="Wang W."/>
            <person name="Lv Y."/>
            <person name="Sun Y."/>
            <person name="Ma L."/>
            <person name="Shen B."/>
            <person name="Zhu C."/>
        </authorList>
    </citation>
    <scope>NUCLEOTIDE SEQUENCE [LARGE SCALE GENOMIC DNA]</scope>
</reference>